<evidence type="ECO:0000256" key="2">
    <source>
        <dbReference type="ARBA" id="ARBA00022741"/>
    </source>
</evidence>
<dbReference type="InterPro" id="IPR051782">
    <property type="entry name" value="ABC_Transporter_VariousFunc"/>
</dbReference>
<dbReference type="InterPro" id="IPR003593">
    <property type="entry name" value="AAA+_ATPase"/>
</dbReference>
<proteinExistence type="predicted"/>
<keyword evidence="1" id="KW-0813">Transport</keyword>
<dbReference type="GO" id="GO:0005524">
    <property type="term" value="F:ATP binding"/>
    <property type="evidence" value="ECO:0007669"/>
    <property type="project" value="UniProtKB-KW"/>
</dbReference>
<dbReference type="Pfam" id="PF00005">
    <property type="entry name" value="ABC_tran"/>
    <property type="match status" value="1"/>
</dbReference>
<accession>A0ABR8Q710</accession>
<dbReference type="InterPro" id="IPR027417">
    <property type="entry name" value="P-loop_NTPase"/>
</dbReference>
<sequence length="301" mass="33570">MNTLIVKNLNKSFKNIKVLNEINFSIEKGNIVALVGPNGAGKTTLMKCITGLTTIDNGLIEIDGTSINKNRSKYLSNFSSIIETPSLYEMLSGYDNINFIKEINNISKEKFNEILSFVNLGDRIYSKVKTYSLGMKQKLALGMALLTEPKLLILDEPTNGLDPSASSDLCNLLLEMSRKINISILVSSHILSDLEKICDKIIFIKDGSIFLENKSDSTITFSTILLTFDNINEALICINNYSIVDSISEVDSSNIKVKIKTDKISKLLKLLLEDNLYFTNIDIIKHNIENSYNSIYGGNNK</sequence>
<dbReference type="PROSITE" id="PS50893">
    <property type="entry name" value="ABC_TRANSPORTER_2"/>
    <property type="match status" value="1"/>
</dbReference>
<dbReference type="RefSeq" id="WP_191750965.1">
    <property type="nucleotide sequence ID" value="NZ_JACSQZ010000067.1"/>
</dbReference>
<keyword evidence="6" id="KW-1185">Reference proteome</keyword>
<keyword evidence="2" id="KW-0547">Nucleotide-binding</keyword>
<dbReference type="PANTHER" id="PTHR42939:SF1">
    <property type="entry name" value="ABC TRANSPORTER ATP-BINDING PROTEIN ALBC-RELATED"/>
    <property type="match status" value="1"/>
</dbReference>
<dbReference type="InterPro" id="IPR003439">
    <property type="entry name" value="ABC_transporter-like_ATP-bd"/>
</dbReference>
<evidence type="ECO:0000256" key="1">
    <source>
        <dbReference type="ARBA" id="ARBA00022448"/>
    </source>
</evidence>
<dbReference type="SMART" id="SM00382">
    <property type="entry name" value="AAA"/>
    <property type="match status" value="1"/>
</dbReference>
<protein>
    <submittedName>
        <fullName evidence="5">ABC transporter ATP-binding protein</fullName>
    </submittedName>
</protein>
<dbReference type="Gene3D" id="3.40.50.300">
    <property type="entry name" value="P-loop containing nucleotide triphosphate hydrolases"/>
    <property type="match status" value="1"/>
</dbReference>
<gene>
    <name evidence="5" type="ORF">H9660_13805</name>
</gene>
<reference evidence="5 6" key="1">
    <citation type="submission" date="2020-08" db="EMBL/GenBank/DDBJ databases">
        <title>A Genomic Blueprint of the Chicken Gut Microbiome.</title>
        <authorList>
            <person name="Gilroy R."/>
            <person name="Ravi A."/>
            <person name="Getino M."/>
            <person name="Pursley I."/>
            <person name="Horton D.L."/>
            <person name="Alikhan N.-F."/>
            <person name="Baker D."/>
            <person name="Gharbi K."/>
            <person name="Hall N."/>
            <person name="Watson M."/>
            <person name="Adriaenssens E.M."/>
            <person name="Foster-Nyarko E."/>
            <person name="Jarju S."/>
            <person name="Secka A."/>
            <person name="Antonio M."/>
            <person name="Oren A."/>
            <person name="Chaudhuri R."/>
            <person name="La Ragione R.M."/>
            <person name="Hildebrand F."/>
            <person name="Pallen M.J."/>
        </authorList>
    </citation>
    <scope>NUCLEOTIDE SEQUENCE [LARGE SCALE GENOMIC DNA]</scope>
    <source>
        <strain evidence="5 6">Sa3CUN1</strain>
    </source>
</reference>
<keyword evidence="3 5" id="KW-0067">ATP-binding</keyword>
<feature type="domain" description="ABC transporter" evidence="4">
    <location>
        <begin position="4"/>
        <end position="231"/>
    </location>
</feature>
<comment type="caution">
    <text evidence="5">The sequence shown here is derived from an EMBL/GenBank/DDBJ whole genome shotgun (WGS) entry which is preliminary data.</text>
</comment>
<dbReference type="EMBL" id="JACSQZ010000067">
    <property type="protein sequence ID" value="MBD7916220.1"/>
    <property type="molecule type" value="Genomic_DNA"/>
</dbReference>
<dbReference type="InterPro" id="IPR017871">
    <property type="entry name" value="ABC_transporter-like_CS"/>
</dbReference>
<dbReference type="Proteomes" id="UP000640335">
    <property type="component" value="Unassembled WGS sequence"/>
</dbReference>
<dbReference type="PANTHER" id="PTHR42939">
    <property type="entry name" value="ABC TRANSPORTER ATP-BINDING PROTEIN ALBC-RELATED"/>
    <property type="match status" value="1"/>
</dbReference>
<evidence type="ECO:0000313" key="6">
    <source>
        <dbReference type="Proteomes" id="UP000640335"/>
    </source>
</evidence>
<evidence type="ECO:0000313" key="5">
    <source>
        <dbReference type="EMBL" id="MBD7916220.1"/>
    </source>
</evidence>
<organism evidence="5 6">
    <name type="scientific">Clostridium gallinarum</name>
    <dbReference type="NCBI Taxonomy" id="2762246"/>
    <lineage>
        <taxon>Bacteria</taxon>
        <taxon>Bacillati</taxon>
        <taxon>Bacillota</taxon>
        <taxon>Clostridia</taxon>
        <taxon>Eubacteriales</taxon>
        <taxon>Clostridiaceae</taxon>
        <taxon>Clostridium</taxon>
    </lineage>
</organism>
<dbReference type="PROSITE" id="PS00211">
    <property type="entry name" value="ABC_TRANSPORTER_1"/>
    <property type="match status" value="1"/>
</dbReference>
<name>A0ABR8Q710_9CLOT</name>
<evidence type="ECO:0000259" key="4">
    <source>
        <dbReference type="PROSITE" id="PS50893"/>
    </source>
</evidence>
<evidence type="ECO:0000256" key="3">
    <source>
        <dbReference type="ARBA" id="ARBA00022840"/>
    </source>
</evidence>
<dbReference type="SUPFAM" id="SSF52540">
    <property type="entry name" value="P-loop containing nucleoside triphosphate hydrolases"/>
    <property type="match status" value="1"/>
</dbReference>